<organism evidence="1">
    <name type="scientific">Anguilla anguilla</name>
    <name type="common">European freshwater eel</name>
    <name type="synonym">Muraena anguilla</name>
    <dbReference type="NCBI Taxonomy" id="7936"/>
    <lineage>
        <taxon>Eukaryota</taxon>
        <taxon>Metazoa</taxon>
        <taxon>Chordata</taxon>
        <taxon>Craniata</taxon>
        <taxon>Vertebrata</taxon>
        <taxon>Euteleostomi</taxon>
        <taxon>Actinopterygii</taxon>
        <taxon>Neopterygii</taxon>
        <taxon>Teleostei</taxon>
        <taxon>Anguilliformes</taxon>
        <taxon>Anguillidae</taxon>
        <taxon>Anguilla</taxon>
    </lineage>
</organism>
<name>A0A0E9V6Z2_ANGAN</name>
<evidence type="ECO:0000313" key="1">
    <source>
        <dbReference type="EMBL" id="JAH73884.1"/>
    </source>
</evidence>
<dbReference type="AlphaFoldDB" id="A0A0E9V6Z2"/>
<reference evidence="1" key="2">
    <citation type="journal article" date="2015" name="Fish Shellfish Immunol.">
        <title>Early steps in the European eel (Anguilla anguilla)-Vibrio vulnificus interaction in the gills: Role of the RtxA13 toxin.</title>
        <authorList>
            <person name="Callol A."/>
            <person name="Pajuelo D."/>
            <person name="Ebbesson L."/>
            <person name="Teles M."/>
            <person name="MacKenzie S."/>
            <person name="Amaro C."/>
        </authorList>
    </citation>
    <scope>NUCLEOTIDE SEQUENCE</scope>
</reference>
<protein>
    <submittedName>
        <fullName evidence="1">Uncharacterized protein</fullName>
    </submittedName>
</protein>
<reference evidence="1" key="1">
    <citation type="submission" date="2014-11" db="EMBL/GenBank/DDBJ databases">
        <authorList>
            <person name="Amaro Gonzalez C."/>
        </authorList>
    </citation>
    <scope>NUCLEOTIDE SEQUENCE</scope>
</reference>
<sequence length="52" mass="5930">MSLRVPSFLKVHLVSQRFVLCLGLLSFLVLCTRNGILGFHWHNYGTPVENCI</sequence>
<proteinExistence type="predicted"/>
<dbReference type="EMBL" id="GBXM01034693">
    <property type="protein sequence ID" value="JAH73884.1"/>
    <property type="molecule type" value="Transcribed_RNA"/>
</dbReference>
<accession>A0A0E9V6Z2</accession>